<proteinExistence type="predicted"/>
<dbReference type="SUPFAM" id="SSF56349">
    <property type="entry name" value="DNA breaking-rejoining enzymes"/>
    <property type="match status" value="1"/>
</dbReference>
<dbReference type="EMBL" id="AUZX01014122">
    <property type="protein sequence ID" value="EQD32925.1"/>
    <property type="molecule type" value="Genomic_DNA"/>
</dbReference>
<name>T0ZSV1_9ZZZZ</name>
<dbReference type="AlphaFoldDB" id="T0ZSV1"/>
<accession>T0ZSV1</accession>
<gene>
    <name evidence="1" type="ORF">B1A_19137</name>
</gene>
<dbReference type="InterPro" id="IPR011010">
    <property type="entry name" value="DNA_brk_join_enz"/>
</dbReference>
<protein>
    <recommendedName>
        <fullName evidence="2">Integrase</fullName>
    </recommendedName>
</protein>
<dbReference type="GO" id="GO:0003677">
    <property type="term" value="F:DNA binding"/>
    <property type="evidence" value="ECO:0007669"/>
    <property type="project" value="InterPro"/>
</dbReference>
<evidence type="ECO:0008006" key="2">
    <source>
        <dbReference type="Google" id="ProtNLM"/>
    </source>
</evidence>
<reference evidence="1" key="1">
    <citation type="submission" date="2013-08" db="EMBL/GenBank/DDBJ databases">
        <authorList>
            <person name="Mendez C."/>
            <person name="Richter M."/>
            <person name="Ferrer M."/>
            <person name="Sanchez J."/>
        </authorList>
    </citation>
    <scope>NUCLEOTIDE SEQUENCE</scope>
</reference>
<sequence length="677" mass="76874">MAEIVHFVPRATLDARENVKEFIRVCRDLLTVFGPDLDWDANTWQQAGVSFGNLDQTTPKFLPPKAMKTPFLDFAKAYFRYRQGHKPTGAKVEMRALKCLERALDERARGMDLQHVDASLLDRAAVLARGHYSEGMAYHAGRELERLSRFVSDKRLIAATLDWKSPIKRPGDTIRTGRKAQEERDRKLPSDEALDALAEIFASNPKVARDVFTTSVAAMLLCAPSRISELLALPEDCEVWETKRDGKRAYGWRFQPGKGGAPMIKWIPDAMAEVAQEAVRRVREMTTEARRIASWLEQYPDRFYRHSACPQVEETQPLSITEAAASIGIYKDDTQYCRTELRRLDLSARDGDNSLASLNKWVHAQLPEGFPWFDEGRGARFSEALFCVQLNALRTGMSASPCLIRRPTNNVFNNDLCSRQTSATYVALGVFDRHGYNSGRTKPLKVTSHQFRHLINTMGQRGGLGQSEIARWSGRVDVKQNRVYDHMSEFELVDMLRLHDPELSLDRSLAEIAEQIATQLPMTRQEFNALTIPTAHVTEYGFCIHDYVMSPCQRFRDCLNCTEQVCIKGDRRLDRIRTRYAQVSQLMERARREIAEGSAGADRWYEIHALTEKRLGSLLAILGNPSIKDGAIIRLNNDQEFSPLRRALDAKAIVGTLKEEHRSMLDGARQMLEHSDG</sequence>
<evidence type="ECO:0000313" key="1">
    <source>
        <dbReference type="EMBL" id="EQD32925.1"/>
    </source>
</evidence>
<comment type="caution">
    <text evidence="1">The sequence shown here is derived from an EMBL/GenBank/DDBJ whole genome shotgun (WGS) entry which is preliminary data.</text>
</comment>
<organism evidence="1">
    <name type="scientific">mine drainage metagenome</name>
    <dbReference type="NCBI Taxonomy" id="410659"/>
    <lineage>
        <taxon>unclassified sequences</taxon>
        <taxon>metagenomes</taxon>
        <taxon>ecological metagenomes</taxon>
    </lineage>
</organism>
<reference evidence="1" key="2">
    <citation type="journal article" date="2014" name="ISME J.">
        <title>Microbial stratification in low pH oxic and suboxic macroscopic growths along an acid mine drainage.</title>
        <authorList>
            <person name="Mendez-Garcia C."/>
            <person name="Mesa V."/>
            <person name="Sprenger R.R."/>
            <person name="Richter M."/>
            <person name="Diez M.S."/>
            <person name="Solano J."/>
            <person name="Bargiela R."/>
            <person name="Golyshina O.V."/>
            <person name="Manteca A."/>
            <person name="Ramos J.L."/>
            <person name="Gallego J.R."/>
            <person name="Llorente I."/>
            <person name="Martins Dos Santos V.A."/>
            <person name="Jensen O.N."/>
            <person name="Pelaez A.I."/>
            <person name="Sanchez J."/>
            <person name="Ferrer M."/>
        </authorList>
    </citation>
    <scope>NUCLEOTIDE SEQUENCE</scope>
</reference>